<dbReference type="GO" id="GO:0005794">
    <property type="term" value="C:Golgi apparatus"/>
    <property type="evidence" value="ECO:0000318"/>
    <property type="project" value="GO_Central"/>
</dbReference>
<dbReference type="STRING" id="10228.B3RZ01"/>
<dbReference type="GO" id="GO:0005829">
    <property type="term" value="C:cytosol"/>
    <property type="evidence" value="ECO:0007669"/>
    <property type="project" value="GOC"/>
</dbReference>
<dbReference type="GeneID" id="6754497"/>
<keyword evidence="5" id="KW-1185">Reference proteome</keyword>
<dbReference type="eggNOG" id="KOG1822">
    <property type="taxonomic scope" value="Eukaryota"/>
</dbReference>
<evidence type="ECO:0000256" key="1">
    <source>
        <dbReference type="ARBA" id="ARBA00008304"/>
    </source>
</evidence>
<dbReference type="InterPro" id="IPR046837">
    <property type="entry name" value="Laa1/Sip1/HEATR5-like_HEAT"/>
</dbReference>
<dbReference type="Pfam" id="PF20210">
    <property type="entry name" value="Laa1_Sip1_HTR5"/>
    <property type="match status" value="1"/>
</dbReference>
<accession>B3RZ01</accession>
<dbReference type="EMBL" id="DS985246">
    <property type="protein sequence ID" value="EDV23758.1"/>
    <property type="molecule type" value="Genomic_DNA"/>
</dbReference>
<dbReference type="CTD" id="6754497"/>
<name>B3RZ01_TRIAD</name>
<dbReference type="Proteomes" id="UP000009022">
    <property type="component" value="Unassembled WGS sequence"/>
</dbReference>
<sequence length="2029" mass="222273">MERGFLPLNKKEYENLPGEKRSSYACQWLQNLHQWLIAAPKANIKPKQKEIVETLQSLFTEPVGQPVLHLLGKCLATVYSVGDTSRLLESINYCVDIMRLKDDSTNILGSKLAAVICIGCLYEKMGKMFGFTLNDAVQSLLRYLKVAEAEGRREVMVALEKILSDLGASASSVYKDIYKAIKYYACDRALIVRAASINVAIAMAKEAPFLYTTELDNMVSLCFRVLEGSNYDVRCAVAELLGQLAAMTQHMAPIRSVSTKTKRASLDDVLNLLSAGFMKTGTGFLKSGSSESLKGNTASEVRVGVAQGYVAFFKLMGRRWIEQNMSKIINHVIEIVSMPKAASSHVQAVYLRQCILFILRNVLNKMLGESSQLVAVRELFNIIFKKANSALSLSDSDSGSEFIGLSHVLVCGLLEVGNLIQSLGTISNPFLTESTNTGSNTVLESISSVMLLPNAGARLAAAWCLRCIAIASPSQLTPLLDWSMTKLKELKSSPEAVIGYAHILAALVGAVSHCPLGIPSAKGRDVFLLAKDLLTTQNNENIHQRLLGGWAIVGALMTLGTPFIRLHLSDLITLWSKAFPKSDKEAEEEKSRGNAASWLIILESRAGALCAIRNFIHYCGDLFTETISGQLMVGIEYAVTSLRSLSTLVKNYTVQMKAATAMFRLRLYQTLHLIKPVVYESLLRILAEQLVHEFTLSDNHSNTTTSLLRNMCHKDDTIILGYWLADTDSKAVEDQLQPNSASGSGALEHDPACVYSYQENTTNMPTPGPLPLGVAVIDSAITLFGVVFVNVTEKQRVQLLEHFSTCIKQSKSSRQQAVQINIFTAFLTTLKVLSEDKKGLGQEDVRTPAYNLIMSTLVNPDSLLRCAAGEALGRMAQVVGFPAFVAQTAQNCFDNLKSTRNGISRTGHSLALGCLHRYVGGMGSGHHLKTSISILTALAQDTSSTLVQVWALHALALIADSGGPMFRSYVEPTLNMVRLLLLSTSLADVEVYQCLGKCLAAMITTVGPELQDTSSSITKVRDACFAGCVIMQEHPHALVKFEAINCFQQLHMFASKHVDLASLVPRLCSTLSSPHLQLRRAAVSCLRQFTQREAQQVCVYAKTVSNTIKSDDKTSSAYLIGQKGLEGVLFGMLDNEFDPQLITDIKDILVSILITLAPTNLSHWLYLCRDILSASGNAPLASKLSNQDNDDDDDGEGTTDDAKFAVSSEPESHAAVAPRWPTRVFALECTRKIMDTCAEITEHLDMTLAHQMKQEKRSVDYLVMHISTLIRISFIAATSNADQLRLAGLDSLQEVIRIFATIPDVEFPGHVILEQYQAQVGAALRPAFSSDTPPDVTAMACEVCSSWLGSGVLRDVNDLRRVQQLLVASLGKLRFIKDDSGQTYSESASTMEKLAVLNAWAEVYIIAMRQESIDADGEGFSANSDANLSGEPSLIHLVQPDLITLSKNWLAVLRDCALLSLPSQLLMHLPSSGGVFFNLSSMEATRPHYRRAWPPILHATALWLNNGGFHNLEKEPEIFTAVLNIRGDAADPKKFKNDQFNLLFGLCIEALCSAKTVQDPRTVAACLNAIYNLLDSKWTREVVTQDVMLVIELLNVIHRLLLMRENLGTQVLVLEVVTQTVKSVREKLEREKSLANSKDSLGEGGDTGDILPGRNVAYAIMEACVCVLLRQIPSLNPPDGTPNSAVSQQYQSKPSVLTENGTKLVCVAIGILASIPDICSPAGSLTVLPTILYLTIGALTESGCGRVITPDLIVSSVLQALCRLFSSYHLQDVEIGDEWIRLFQSSLATLLHVTNKQNHGQVMAGLSNNNLLQCLATFILYGPKAVTLTESLHKDCTSVFETSLKQSDPQTKLQCLQVLSKIFQCTDEEIAVPYIRILAPHVIMIIHESKNQKLQNELQLKVCSEAIIIFIQLLEQTDEISRSHLLVLLIPVLIDCLLDANEFSKATSAAVSLHDYSLSQLMNIGPKHPQAFKAIMANSPNLKQRLESAIKHKQSRTAKKQSTATARASPISTTPTIQLKMDFSNFKGK</sequence>
<gene>
    <name evidence="4" type="ORF">TRIADDRAFT_26322</name>
</gene>
<dbReference type="PANTHER" id="PTHR21663">
    <property type="entry name" value="HYPOTHETICAL HEAT DOMAIN-CONTAINING"/>
    <property type="match status" value="1"/>
</dbReference>
<dbReference type="OMA" id="YPQVIQE"/>
<evidence type="ECO:0000313" key="4">
    <source>
        <dbReference type="EMBL" id="EDV23758.1"/>
    </source>
</evidence>
<dbReference type="Gene3D" id="1.25.10.10">
    <property type="entry name" value="Leucine-rich Repeat Variant"/>
    <property type="match status" value="2"/>
</dbReference>
<dbReference type="PANTHER" id="PTHR21663:SF0">
    <property type="entry name" value="HEAT REPEAT-CONTAINING PROTEIN 5B"/>
    <property type="match status" value="1"/>
</dbReference>
<dbReference type="HOGENOM" id="CLU_000652_0_0_1"/>
<feature type="region of interest" description="Disordered" evidence="2">
    <location>
        <begin position="1992"/>
        <end position="2011"/>
    </location>
</feature>
<dbReference type="InParanoid" id="B3RZ01"/>
<dbReference type="GO" id="GO:0006897">
    <property type="term" value="P:endocytosis"/>
    <property type="evidence" value="ECO:0000318"/>
    <property type="project" value="GO_Central"/>
</dbReference>
<feature type="region of interest" description="Disordered" evidence="2">
    <location>
        <begin position="1183"/>
        <end position="1215"/>
    </location>
</feature>
<dbReference type="PhylomeDB" id="B3RZ01"/>
<dbReference type="InterPro" id="IPR057981">
    <property type="entry name" value="TPR_LAA1-like_C"/>
</dbReference>
<proteinExistence type="inferred from homology"/>
<comment type="similarity">
    <text evidence="1">Belongs to the HEATR5 family.</text>
</comment>
<dbReference type="OrthoDB" id="192608at2759"/>
<dbReference type="GO" id="GO:0008104">
    <property type="term" value="P:intracellular protein localization"/>
    <property type="evidence" value="ECO:0000318"/>
    <property type="project" value="GO_Central"/>
</dbReference>
<dbReference type="SUPFAM" id="SSF48371">
    <property type="entry name" value="ARM repeat"/>
    <property type="match status" value="2"/>
</dbReference>
<organism evidence="4 5">
    <name type="scientific">Trichoplax adhaerens</name>
    <name type="common">Trichoplax reptans</name>
    <dbReference type="NCBI Taxonomy" id="10228"/>
    <lineage>
        <taxon>Eukaryota</taxon>
        <taxon>Metazoa</taxon>
        <taxon>Placozoa</taxon>
        <taxon>Uniplacotomia</taxon>
        <taxon>Trichoplacea</taxon>
        <taxon>Trichoplacidae</taxon>
        <taxon>Trichoplax</taxon>
    </lineage>
</organism>
<dbReference type="RefSeq" id="XP_002113284.1">
    <property type="nucleotide sequence ID" value="XM_002113248.1"/>
</dbReference>
<evidence type="ECO:0000259" key="3">
    <source>
        <dbReference type="Pfam" id="PF25808"/>
    </source>
</evidence>
<feature type="domain" description="LAA1-like C-terminal TPR repeats" evidence="3">
    <location>
        <begin position="1872"/>
        <end position="2001"/>
    </location>
</feature>
<dbReference type="FunFam" id="1.25.10.10:FF:000138">
    <property type="entry name" value="Putative HEAT repeat-containing protein 5B"/>
    <property type="match status" value="1"/>
</dbReference>
<feature type="compositionally biased region" description="Acidic residues" evidence="2">
    <location>
        <begin position="1188"/>
        <end position="1199"/>
    </location>
</feature>
<evidence type="ECO:0000313" key="5">
    <source>
        <dbReference type="Proteomes" id="UP000009022"/>
    </source>
</evidence>
<reference evidence="4 5" key="1">
    <citation type="journal article" date="2008" name="Nature">
        <title>The Trichoplax genome and the nature of placozoans.</title>
        <authorList>
            <person name="Srivastava M."/>
            <person name="Begovic E."/>
            <person name="Chapman J."/>
            <person name="Putnam N.H."/>
            <person name="Hellsten U."/>
            <person name="Kawashima T."/>
            <person name="Kuo A."/>
            <person name="Mitros T."/>
            <person name="Salamov A."/>
            <person name="Carpenter M.L."/>
            <person name="Signorovitch A.Y."/>
            <person name="Moreno M.A."/>
            <person name="Kamm K."/>
            <person name="Grimwood J."/>
            <person name="Schmutz J."/>
            <person name="Shapiro H."/>
            <person name="Grigoriev I.V."/>
            <person name="Buss L.W."/>
            <person name="Schierwater B."/>
            <person name="Dellaporta S.L."/>
            <person name="Rokhsar D.S."/>
        </authorList>
    </citation>
    <scope>NUCLEOTIDE SEQUENCE [LARGE SCALE GENOMIC DNA]</scope>
    <source>
        <strain evidence="4 5">Grell-BS-1999</strain>
    </source>
</reference>
<protein>
    <recommendedName>
        <fullName evidence="3">LAA1-like C-terminal TPR repeats domain-containing protein</fullName>
    </recommendedName>
</protein>
<dbReference type="InterPro" id="IPR016024">
    <property type="entry name" value="ARM-type_fold"/>
</dbReference>
<feature type="compositionally biased region" description="Polar residues" evidence="2">
    <location>
        <begin position="2000"/>
        <end position="2011"/>
    </location>
</feature>
<dbReference type="InterPro" id="IPR011989">
    <property type="entry name" value="ARM-like"/>
</dbReference>
<dbReference type="InterPro" id="IPR040108">
    <property type="entry name" value="Laa1/Sip1/HEATR5"/>
</dbReference>
<dbReference type="KEGG" id="tad:TRIADDRAFT_26322"/>
<dbReference type="Pfam" id="PF25468">
    <property type="entry name" value="HEAT_HEATR5A"/>
    <property type="match status" value="1"/>
</dbReference>
<evidence type="ECO:0000256" key="2">
    <source>
        <dbReference type="SAM" id="MobiDB-lite"/>
    </source>
</evidence>
<dbReference type="Pfam" id="PF25808">
    <property type="entry name" value="TPR_LAA1_C"/>
    <property type="match status" value="1"/>
</dbReference>
<dbReference type="GO" id="GO:0042147">
    <property type="term" value="P:retrograde transport, endosome to Golgi"/>
    <property type="evidence" value="ECO:0000318"/>
    <property type="project" value="GO_Central"/>
</dbReference>
<dbReference type="GO" id="GO:0030139">
    <property type="term" value="C:endocytic vesicle"/>
    <property type="evidence" value="ECO:0000318"/>
    <property type="project" value="GO_Central"/>
</dbReference>